<dbReference type="EMBL" id="LXQA010466880">
    <property type="protein sequence ID" value="MCI53664.1"/>
    <property type="molecule type" value="Genomic_DNA"/>
</dbReference>
<accession>A0A392SZM1</accession>
<organism evidence="1 2">
    <name type="scientific">Trifolium medium</name>
    <dbReference type="NCBI Taxonomy" id="97028"/>
    <lineage>
        <taxon>Eukaryota</taxon>
        <taxon>Viridiplantae</taxon>
        <taxon>Streptophyta</taxon>
        <taxon>Embryophyta</taxon>
        <taxon>Tracheophyta</taxon>
        <taxon>Spermatophyta</taxon>
        <taxon>Magnoliopsida</taxon>
        <taxon>eudicotyledons</taxon>
        <taxon>Gunneridae</taxon>
        <taxon>Pentapetalae</taxon>
        <taxon>rosids</taxon>
        <taxon>fabids</taxon>
        <taxon>Fabales</taxon>
        <taxon>Fabaceae</taxon>
        <taxon>Papilionoideae</taxon>
        <taxon>50 kb inversion clade</taxon>
        <taxon>NPAAA clade</taxon>
        <taxon>Hologalegina</taxon>
        <taxon>IRL clade</taxon>
        <taxon>Trifolieae</taxon>
        <taxon>Trifolium</taxon>
    </lineage>
</organism>
<protein>
    <submittedName>
        <fullName evidence="1">Plant basic secretory protein family protein</fullName>
    </submittedName>
</protein>
<reference evidence="1 2" key="1">
    <citation type="journal article" date="2018" name="Front. Plant Sci.">
        <title>Red Clover (Trifolium pratense) and Zigzag Clover (T. medium) - A Picture of Genomic Similarities and Differences.</title>
        <authorList>
            <person name="Dluhosova J."/>
            <person name="Istvanek J."/>
            <person name="Nedelnik J."/>
            <person name="Repkova J."/>
        </authorList>
    </citation>
    <scope>NUCLEOTIDE SEQUENCE [LARGE SCALE GENOMIC DNA]</scope>
    <source>
        <strain evidence="2">cv. 10/8</strain>
        <tissue evidence="1">Leaf</tissue>
    </source>
</reference>
<dbReference type="Pfam" id="PF04450">
    <property type="entry name" value="BSP"/>
    <property type="match status" value="1"/>
</dbReference>
<evidence type="ECO:0000313" key="1">
    <source>
        <dbReference type="EMBL" id="MCI53664.1"/>
    </source>
</evidence>
<sequence length="64" mass="7167">MHGIHAVDYDVTISIKSSSTPGGARFRDQIGVEYAKQTLDSATQFIWGLFQQTNNPADRRNVQK</sequence>
<dbReference type="Proteomes" id="UP000265520">
    <property type="component" value="Unassembled WGS sequence"/>
</dbReference>
<keyword evidence="2" id="KW-1185">Reference proteome</keyword>
<feature type="non-terminal residue" evidence="1">
    <location>
        <position position="64"/>
    </location>
</feature>
<dbReference type="AlphaFoldDB" id="A0A392SZM1"/>
<comment type="caution">
    <text evidence="1">The sequence shown here is derived from an EMBL/GenBank/DDBJ whole genome shotgun (WGS) entry which is preliminary data.</text>
</comment>
<evidence type="ECO:0000313" key="2">
    <source>
        <dbReference type="Proteomes" id="UP000265520"/>
    </source>
</evidence>
<proteinExistence type="predicted"/>
<dbReference type="InterPro" id="IPR007541">
    <property type="entry name" value="Uncharacterised_BSP"/>
</dbReference>
<name>A0A392SZM1_9FABA</name>